<evidence type="ECO:0000313" key="4">
    <source>
        <dbReference type="Proteomes" id="UP000036458"/>
    </source>
</evidence>
<feature type="region of interest" description="Disordered" evidence="1">
    <location>
        <begin position="91"/>
        <end position="156"/>
    </location>
</feature>
<proteinExistence type="predicted"/>
<evidence type="ECO:0008006" key="5">
    <source>
        <dbReference type="Google" id="ProtNLM"/>
    </source>
</evidence>
<name>A0A0H4VQ18_9BACT</name>
<dbReference type="Proteomes" id="UP000036458">
    <property type="component" value="Chromosome"/>
</dbReference>
<reference evidence="3 4" key="1">
    <citation type="submission" date="2015-01" db="EMBL/GenBank/DDBJ databases">
        <title>Rufibacter sp./DG31D/ whole genome sequencing.</title>
        <authorList>
            <person name="Kim M.K."/>
            <person name="Srinivasan S."/>
            <person name="Lee J.-J."/>
        </authorList>
    </citation>
    <scope>NUCLEOTIDE SEQUENCE [LARGE SCALE GENOMIC DNA]</scope>
    <source>
        <strain evidence="3 4">DG31D</strain>
    </source>
</reference>
<feature type="compositionally biased region" description="Polar residues" evidence="1">
    <location>
        <begin position="188"/>
        <end position="199"/>
    </location>
</feature>
<gene>
    <name evidence="3" type="ORF">TH63_10870</name>
</gene>
<feature type="compositionally biased region" description="Polar residues" evidence="1">
    <location>
        <begin position="100"/>
        <end position="114"/>
    </location>
</feature>
<dbReference type="KEGG" id="ruf:TH63_10870"/>
<protein>
    <recommendedName>
        <fullName evidence="5">Outer membrane protein beta-barrel domain</fullName>
    </recommendedName>
</protein>
<keyword evidence="2" id="KW-0812">Transmembrane</keyword>
<dbReference type="PATRIC" id="fig|1379910.4.peg.2363"/>
<dbReference type="EMBL" id="CP010777">
    <property type="protein sequence ID" value="AKQ46027.1"/>
    <property type="molecule type" value="Genomic_DNA"/>
</dbReference>
<evidence type="ECO:0000256" key="1">
    <source>
        <dbReference type="SAM" id="MobiDB-lite"/>
    </source>
</evidence>
<keyword evidence="2" id="KW-1133">Transmembrane helix</keyword>
<evidence type="ECO:0000313" key="3">
    <source>
        <dbReference type="EMBL" id="AKQ46027.1"/>
    </source>
</evidence>
<feature type="transmembrane region" description="Helical" evidence="2">
    <location>
        <begin position="50"/>
        <end position="67"/>
    </location>
</feature>
<keyword evidence="4" id="KW-1185">Reference proteome</keyword>
<organism evidence="3 4">
    <name type="scientific">Rufibacter radiotolerans</name>
    <dbReference type="NCBI Taxonomy" id="1379910"/>
    <lineage>
        <taxon>Bacteria</taxon>
        <taxon>Pseudomonadati</taxon>
        <taxon>Bacteroidota</taxon>
        <taxon>Cytophagia</taxon>
        <taxon>Cytophagales</taxon>
        <taxon>Hymenobacteraceae</taxon>
        <taxon>Rufibacter</taxon>
    </lineage>
</organism>
<evidence type="ECO:0000256" key="2">
    <source>
        <dbReference type="SAM" id="Phobius"/>
    </source>
</evidence>
<accession>A0A0H4VQ18</accession>
<feature type="region of interest" description="Disordered" evidence="1">
    <location>
        <begin position="175"/>
        <end position="199"/>
    </location>
</feature>
<dbReference type="STRING" id="1379910.TH63_10870"/>
<sequence length="440" mass="47901">MSDQELDHLFRESAERYTPAFDPEAWTAMDQKLDAAQGQGAGWFREKSRYLLLLLFLGISLVPFFYLNRTPQPATTSPAAQQNTVLQAATEPAKLKSSPIEETTIINKDQQQETAIKPETAGQTAYTGTKEEKATRQRSAPASRRGSNGYRVPLGIGRKTKAGVPVKVTLTEEKNERNNILPEAKPSFSPSLRDSVSSQGNALAAEVPVSPALQQNAGEVGLPDSAAVAEEELPADKESPFLKSISFMVAVAPDFTTVKFKDAEAVSMNGGVLVAVPLTKRVSLVTGAVYANKKYTSPPEEYSWPAAYAHIEYGKVEATCQVLDIPVNLQYRFWEKGQSSLGVAAGLSSYLMLNEEYYSSSPAGFGYGARTYNWEVDNQNRHWFGVQNISLNYTRTFPSGIALGAEPFVKIPLQGIGAGKVKLTSAGVFFTAGYTFNLKP</sequence>
<dbReference type="AlphaFoldDB" id="A0A0H4VQ18"/>
<keyword evidence="2" id="KW-0472">Membrane</keyword>